<evidence type="ECO:0000256" key="1">
    <source>
        <dbReference type="ARBA" id="ARBA00022737"/>
    </source>
</evidence>
<dbReference type="HOGENOM" id="CLU_012062_22_6_1"/>
<dbReference type="SMART" id="SM00360">
    <property type="entry name" value="RRM"/>
    <property type="match status" value="4"/>
</dbReference>
<feature type="domain" description="RRM" evidence="4">
    <location>
        <begin position="18"/>
        <end position="99"/>
    </location>
</feature>
<dbReference type="OMA" id="CQGVKLY"/>
<feature type="non-terminal residue" evidence="5">
    <location>
        <position position="1"/>
    </location>
</feature>
<proteinExistence type="predicted"/>
<dbReference type="InParanoid" id="L7JVT8"/>
<dbReference type="InterPro" id="IPR000504">
    <property type="entry name" value="RRM_dom"/>
</dbReference>
<organism evidence="5 6">
    <name type="scientific">Trachipleistophora hominis</name>
    <name type="common">Microsporidian parasite</name>
    <dbReference type="NCBI Taxonomy" id="72359"/>
    <lineage>
        <taxon>Eukaryota</taxon>
        <taxon>Fungi</taxon>
        <taxon>Fungi incertae sedis</taxon>
        <taxon>Microsporidia</taxon>
        <taxon>Pleistophoridae</taxon>
        <taxon>Trachipleistophora</taxon>
    </lineage>
</organism>
<dbReference type="EMBL" id="JH993941">
    <property type="protein sequence ID" value="ELQ75593.1"/>
    <property type="molecule type" value="Genomic_DNA"/>
</dbReference>
<dbReference type="FunCoup" id="L7JVT8">
    <property type="interactions" value="169"/>
</dbReference>
<dbReference type="Proteomes" id="UP000011185">
    <property type="component" value="Unassembled WGS sequence"/>
</dbReference>
<dbReference type="AlphaFoldDB" id="L7JVT8"/>
<keyword evidence="1" id="KW-0677">Repeat</keyword>
<dbReference type="Pfam" id="PF00076">
    <property type="entry name" value="RRM_1"/>
    <property type="match status" value="4"/>
</dbReference>
<keyword evidence="6" id="KW-1185">Reference proteome</keyword>
<feature type="domain" description="RRM" evidence="4">
    <location>
        <begin position="302"/>
        <end position="380"/>
    </location>
</feature>
<dbReference type="PANTHER" id="PTHR24012">
    <property type="entry name" value="RNA BINDING PROTEIN"/>
    <property type="match status" value="1"/>
</dbReference>
<evidence type="ECO:0000313" key="6">
    <source>
        <dbReference type="Proteomes" id="UP000011185"/>
    </source>
</evidence>
<dbReference type="PROSITE" id="PS50102">
    <property type="entry name" value="RRM"/>
    <property type="match status" value="4"/>
</dbReference>
<evidence type="ECO:0000313" key="5">
    <source>
        <dbReference type="EMBL" id="ELQ75593.1"/>
    </source>
</evidence>
<dbReference type="STRING" id="72359.L7JVT8"/>
<keyword evidence="2 3" id="KW-0694">RNA-binding</keyword>
<evidence type="ECO:0000256" key="3">
    <source>
        <dbReference type="PROSITE-ProRule" id="PRU00176"/>
    </source>
</evidence>
<sequence>VGMEKASKIEKTKKENNCTVYVGDLSLKTVESDLYKIFSTVGSIITIKLVKPVMDNFPNYTTCYAYVLFSQEEEALEAVNKLNFFKVHDKEMRVMLYDKERIKSMDRGNIVIKNLSADCDSKTLHDTFSIFGEILSCKVAQNSQGKCKGFGFVQFKNKNGARKALKFGTEMQMDGHAIKVEKYEKNYKIKTGSRAFTNVFFKNFPSTTTEQQLKEIFMSIGKVSSFYFATKPDGGLRGFGFANYENAADAQKAIDELSGKDIFEGKYPEPFYVQQAQTKQQRLDSLSSAFEKLSMSGLNYKRNLYVTRLPSTYGKEEVEELFSQYGKIISVCVGKDNVVNEDKNWAYVCFSTADEASIAVEKGNEVYIDSVKINVTYFKSKNEREQDYINDNMQRYALKTGFRQSIGRPSSFLFKKADTLRYNLQRKTYDKKQMGGDLYGLVLSLAPTFQQKWKNLGIKDEEEFATKITDLLLKRSSTEVRNMIGLGNVLTQNISDTLNDFNEVNCCDGKENL</sequence>
<dbReference type="VEuPathDB" id="MicrosporidiaDB:THOM_1456"/>
<evidence type="ECO:0000259" key="4">
    <source>
        <dbReference type="PROSITE" id="PS50102"/>
    </source>
</evidence>
<evidence type="ECO:0000256" key="2">
    <source>
        <dbReference type="ARBA" id="ARBA00022884"/>
    </source>
</evidence>
<dbReference type="InterPro" id="IPR035979">
    <property type="entry name" value="RBD_domain_sf"/>
</dbReference>
<gene>
    <name evidence="5" type="ORF">THOM_1456</name>
</gene>
<reference evidence="5 6" key="1">
    <citation type="journal article" date="2012" name="PLoS Pathog.">
        <title>The genome of the obligate intracellular parasite Trachipleistophora hominis: new insights into microsporidian genome dynamics and reductive evolution.</title>
        <authorList>
            <person name="Heinz E."/>
            <person name="Williams T.A."/>
            <person name="Nakjang S."/>
            <person name="Noel C.J."/>
            <person name="Swan D.C."/>
            <person name="Goldberg A.V."/>
            <person name="Harris S.R."/>
            <person name="Weinmaier T."/>
            <person name="Markert S."/>
            <person name="Becher D."/>
            <person name="Bernhardt J."/>
            <person name="Dagan T."/>
            <person name="Hacker C."/>
            <person name="Lucocq J.M."/>
            <person name="Schweder T."/>
            <person name="Rattei T."/>
            <person name="Hall N."/>
            <person name="Hirt R.P."/>
            <person name="Embley T.M."/>
        </authorList>
    </citation>
    <scope>NUCLEOTIDE SEQUENCE [LARGE SCALE GENOMIC DNA]</scope>
</reference>
<feature type="domain" description="RRM" evidence="4">
    <location>
        <begin position="197"/>
        <end position="278"/>
    </location>
</feature>
<dbReference type="OrthoDB" id="19742at2759"/>
<dbReference type="GO" id="GO:0003723">
    <property type="term" value="F:RNA binding"/>
    <property type="evidence" value="ECO:0007669"/>
    <property type="project" value="UniProtKB-UniRule"/>
</dbReference>
<dbReference type="CDD" id="cd00590">
    <property type="entry name" value="RRM_SF"/>
    <property type="match status" value="2"/>
</dbReference>
<protein>
    <submittedName>
        <fullName evidence="5">Polyadenylate-binding protein (RRM superfamily)</fullName>
    </submittedName>
</protein>
<dbReference type="InterPro" id="IPR012677">
    <property type="entry name" value="Nucleotide-bd_a/b_plait_sf"/>
</dbReference>
<dbReference type="SUPFAM" id="SSF54928">
    <property type="entry name" value="RNA-binding domain, RBD"/>
    <property type="match status" value="3"/>
</dbReference>
<name>L7JVT8_TRAHO</name>
<accession>L7JVT8</accession>
<feature type="domain" description="RRM" evidence="4">
    <location>
        <begin position="108"/>
        <end position="185"/>
    </location>
</feature>
<dbReference type="Gene3D" id="3.30.70.330">
    <property type="match status" value="4"/>
</dbReference>